<feature type="compositionally biased region" description="Basic and acidic residues" evidence="1">
    <location>
        <begin position="893"/>
        <end position="914"/>
    </location>
</feature>
<evidence type="ECO:0008006" key="4">
    <source>
        <dbReference type="Google" id="ProtNLM"/>
    </source>
</evidence>
<gene>
    <name evidence="2" type="ORF">FALBO_8211</name>
</gene>
<feature type="compositionally biased region" description="Polar residues" evidence="1">
    <location>
        <begin position="149"/>
        <end position="159"/>
    </location>
</feature>
<dbReference type="AlphaFoldDB" id="A0A8H4LBK3"/>
<evidence type="ECO:0000256" key="1">
    <source>
        <dbReference type="SAM" id="MobiDB-lite"/>
    </source>
</evidence>
<evidence type="ECO:0000313" key="2">
    <source>
        <dbReference type="EMBL" id="KAF4464944.1"/>
    </source>
</evidence>
<feature type="region of interest" description="Disordered" evidence="1">
    <location>
        <begin position="892"/>
        <end position="957"/>
    </location>
</feature>
<name>A0A8H4LBK3_9HYPO</name>
<dbReference type="EMBL" id="JAADYS010001120">
    <property type="protein sequence ID" value="KAF4464944.1"/>
    <property type="molecule type" value="Genomic_DNA"/>
</dbReference>
<dbReference type="OrthoDB" id="185373at2759"/>
<evidence type="ECO:0000313" key="3">
    <source>
        <dbReference type="Proteomes" id="UP000554235"/>
    </source>
</evidence>
<keyword evidence="3" id="KW-1185">Reference proteome</keyword>
<proteinExistence type="predicted"/>
<feature type="compositionally biased region" description="Basic and acidic residues" evidence="1">
    <location>
        <begin position="167"/>
        <end position="182"/>
    </location>
</feature>
<sequence>MASPTPAPSRAAIHALRGVLLTTSCSVIILAEERRRRLNIARAAIDNAKKLHTARVHHNSAALAESFGRREAFPVEIAHDFSPVPAPKNPVRRRRRQVKPLNEDWPSAKETQALNNFEASVAEDAISVTTPEDRQRKWDEWDAARKELSWTSDTSSLATNAPLPRIPPRDRPSLDTPFKQERNGASSDIRTAKDSDNSTTFKSSLLRATFVGDGPGTTLSLTELDVSLAGLESPELSHARILEQLDNSTEILRKLISSQSEEPQLILSRGIRLLLSTVNSREYSRISCVLDAVQPVCTDVCLLTVPCVDRLFQAHNTEGARQLLKQLSQHPICTAEAVPYRLRNGWVSRLLMHYWRRSKNFAEVQAIYNLLQEDGVLLNFFPLAMQYAVRRRIALIALDAGDDATASEEMAHLCRLRPKASDLDVKLRGRFVVRDAELGLWDRVWAQLDTFKLKAKHSPQFQNVLSWITKIYCQDHSPAEIDVIVRDLVKRHQMTLSKTLAFLVMDRHGRNHDLQAFVRWLRFCQDGGLEVNQIFFNEVADKCCKYWNLGRVDVVGMLKDAQSYMPWLQEPLLATYSSNGALHDLHKRPLVEQEDTYGIVSALPESRGDSASIFERTAFKHMNTLALQNDWVRVCAAYGEATEKGLGFSVRCLRLAIVANIHLEGPHSRTASKLIGKAHADGHDISGALVPWLLSRLEGGDNVGDLLQEALSKGQRVHDSVYNKAARILVRNGRPEAASRVCEIAAQQNGMGELAYSKFNFATLVHTYTGQRRYEDLHSLITCFTSKSEWWQGSKECKESIKLAMKTLAARATKGLTDDKEAHEETLMHLNDALQHIKSLRAKNRQEQHTLTKEVAGILKPAEEPPAFDGGFFPDPQVERLVARAKSYARDASIPRDAKMPTTDKSRSTEHDDLAQNNKFAGVRTIQEKSRRETTSSPELSEQEEMFLERQSLAAAL</sequence>
<organism evidence="2 3">
    <name type="scientific">Fusarium albosuccineum</name>
    <dbReference type="NCBI Taxonomy" id="1237068"/>
    <lineage>
        <taxon>Eukaryota</taxon>
        <taxon>Fungi</taxon>
        <taxon>Dikarya</taxon>
        <taxon>Ascomycota</taxon>
        <taxon>Pezizomycotina</taxon>
        <taxon>Sordariomycetes</taxon>
        <taxon>Hypocreomycetidae</taxon>
        <taxon>Hypocreales</taxon>
        <taxon>Nectriaceae</taxon>
        <taxon>Fusarium</taxon>
        <taxon>Fusarium decemcellulare species complex</taxon>
    </lineage>
</organism>
<dbReference type="Proteomes" id="UP000554235">
    <property type="component" value="Unassembled WGS sequence"/>
</dbReference>
<protein>
    <recommendedName>
        <fullName evidence="4">Pentatricopeptide repeat protein</fullName>
    </recommendedName>
</protein>
<comment type="caution">
    <text evidence="2">The sequence shown here is derived from an EMBL/GenBank/DDBJ whole genome shotgun (WGS) entry which is preliminary data.</text>
</comment>
<reference evidence="2 3" key="1">
    <citation type="submission" date="2020-01" db="EMBL/GenBank/DDBJ databases">
        <title>Identification and distribution of gene clusters putatively required for synthesis of sphingolipid metabolism inhibitors in phylogenetically diverse species of the filamentous fungus Fusarium.</title>
        <authorList>
            <person name="Kim H.-S."/>
            <person name="Busman M."/>
            <person name="Brown D.W."/>
            <person name="Divon H."/>
            <person name="Uhlig S."/>
            <person name="Proctor R.H."/>
        </authorList>
    </citation>
    <scope>NUCLEOTIDE SEQUENCE [LARGE SCALE GENOMIC DNA]</scope>
    <source>
        <strain evidence="2 3">NRRL 20459</strain>
    </source>
</reference>
<accession>A0A8H4LBK3</accession>
<feature type="region of interest" description="Disordered" evidence="1">
    <location>
        <begin position="149"/>
        <end position="197"/>
    </location>
</feature>